<dbReference type="EC" id="2.7.13.3" evidence="2"/>
<evidence type="ECO:0000256" key="7">
    <source>
        <dbReference type="ARBA" id="ARBA00022840"/>
    </source>
</evidence>
<dbReference type="GO" id="GO:0046983">
    <property type="term" value="F:protein dimerization activity"/>
    <property type="evidence" value="ECO:0007669"/>
    <property type="project" value="InterPro"/>
</dbReference>
<dbReference type="GO" id="GO:0005524">
    <property type="term" value="F:ATP binding"/>
    <property type="evidence" value="ECO:0007669"/>
    <property type="project" value="UniProtKB-KW"/>
</dbReference>
<reference evidence="12 13" key="1">
    <citation type="journal article" date="2014" name="Int. J. Syst. Evol. Microbiol.">
        <title>Complete genome sequence of Corynebacterium casei LMG S-19264T (=DSM 44701T), isolated from a smear-ripened cheese.</title>
        <authorList>
            <consortium name="US DOE Joint Genome Institute (JGI-PGF)"/>
            <person name="Walter F."/>
            <person name="Albersmeier A."/>
            <person name="Kalinowski J."/>
            <person name="Ruckert C."/>
        </authorList>
    </citation>
    <scope>NUCLEOTIDE SEQUENCE [LARGE SCALE GENOMIC DNA]</scope>
    <source>
        <strain evidence="12 13">CGMCC 4.7111</strain>
    </source>
</reference>
<evidence type="ECO:0000256" key="6">
    <source>
        <dbReference type="ARBA" id="ARBA00022777"/>
    </source>
</evidence>
<dbReference type="Gene3D" id="1.20.5.1930">
    <property type="match status" value="1"/>
</dbReference>
<dbReference type="SUPFAM" id="SSF55874">
    <property type="entry name" value="ATPase domain of HSP90 chaperone/DNA topoisomerase II/histidine kinase"/>
    <property type="match status" value="1"/>
</dbReference>
<dbReference type="InterPro" id="IPR036890">
    <property type="entry name" value="HATPase_C_sf"/>
</dbReference>
<protein>
    <recommendedName>
        <fullName evidence="2">histidine kinase</fullName>
        <ecNumber evidence="2">2.7.13.3</ecNumber>
    </recommendedName>
</protein>
<feature type="transmembrane region" description="Helical" evidence="10">
    <location>
        <begin position="134"/>
        <end position="152"/>
    </location>
</feature>
<dbReference type="AlphaFoldDB" id="A0A917Y7S2"/>
<dbReference type="InterPro" id="IPR055558">
    <property type="entry name" value="DUF7134"/>
</dbReference>
<dbReference type="Pfam" id="PF07730">
    <property type="entry name" value="HisKA_3"/>
    <property type="match status" value="1"/>
</dbReference>
<dbReference type="EMBL" id="BMMM01000009">
    <property type="protein sequence ID" value="GGN72643.1"/>
    <property type="molecule type" value="Genomic_DNA"/>
</dbReference>
<keyword evidence="10" id="KW-0812">Transmembrane</keyword>
<evidence type="ECO:0000256" key="3">
    <source>
        <dbReference type="ARBA" id="ARBA00022553"/>
    </source>
</evidence>
<dbReference type="Pfam" id="PF02518">
    <property type="entry name" value="HATPase_c"/>
    <property type="match status" value="1"/>
</dbReference>
<evidence type="ECO:0000256" key="5">
    <source>
        <dbReference type="ARBA" id="ARBA00022741"/>
    </source>
</evidence>
<keyword evidence="10" id="KW-0472">Membrane</keyword>
<evidence type="ECO:0000256" key="10">
    <source>
        <dbReference type="SAM" id="Phobius"/>
    </source>
</evidence>
<name>A0A917Y7S2_9ACTN</name>
<feature type="transmembrane region" description="Helical" evidence="10">
    <location>
        <begin position="36"/>
        <end position="55"/>
    </location>
</feature>
<keyword evidence="10" id="KW-1133">Transmembrane helix</keyword>
<dbReference type="PANTHER" id="PTHR24421:SF10">
    <property type="entry name" value="NITRATE_NITRITE SENSOR PROTEIN NARQ"/>
    <property type="match status" value="1"/>
</dbReference>
<dbReference type="CDD" id="cd16917">
    <property type="entry name" value="HATPase_UhpB-NarQ-NarX-like"/>
    <property type="match status" value="1"/>
</dbReference>
<organism evidence="12 13">
    <name type="scientific">Streptomyces albiflavescens</name>
    <dbReference type="NCBI Taxonomy" id="1623582"/>
    <lineage>
        <taxon>Bacteria</taxon>
        <taxon>Bacillati</taxon>
        <taxon>Actinomycetota</taxon>
        <taxon>Actinomycetes</taxon>
        <taxon>Kitasatosporales</taxon>
        <taxon>Streptomycetaceae</taxon>
        <taxon>Streptomyces</taxon>
    </lineage>
</organism>
<dbReference type="SMART" id="SM00387">
    <property type="entry name" value="HATPase_c"/>
    <property type="match status" value="1"/>
</dbReference>
<keyword evidence="7" id="KW-0067">ATP-binding</keyword>
<feature type="transmembrane region" description="Helical" evidence="10">
    <location>
        <begin position="6"/>
        <end position="24"/>
    </location>
</feature>
<evidence type="ECO:0000313" key="13">
    <source>
        <dbReference type="Proteomes" id="UP000600365"/>
    </source>
</evidence>
<feature type="domain" description="Histidine kinase/HSP90-like ATPase" evidence="11">
    <location>
        <begin position="291"/>
        <end position="385"/>
    </location>
</feature>
<evidence type="ECO:0000256" key="9">
    <source>
        <dbReference type="SAM" id="MobiDB-lite"/>
    </source>
</evidence>
<keyword evidence="6 12" id="KW-0418">Kinase</keyword>
<dbReference type="GO" id="GO:0000155">
    <property type="term" value="F:phosphorelay sensor kinase activity"/>
    <property type="evidence" value="ECO:0007669"/>
    <property type="project" value="InterPro"/>
</dbReference>
<keyword evidence="3" id="KW-0597">Phosphoprotein</keyword>
<evidence type="ECO:0000259" key="11">
    <source>
        <dbReference type="SMART" id="SM00387"/>
    </source>
</evidence>
<evidence type="ECO:0000256" key="8">
    <source>
        <dbReference type="ARBA" id="ARBA00023012"/>
    </source>
</evidence>
<dbReference type="Pfam" id="PF23539">
    <property type="entry name" value="DUF7134"/>
    <property type="match status" value="1"/>
</dbReference>
<feature type="transmembrane region" description="Helical" evidence="10">
    <location>
        <begin position="106"/>
        <end position="122"/>
    </location>
</feature>
<comment type="caution">
    <text evidence="12">The sequence shown here is derived from an EMBL/GenBank/DDBJ whole genome shotgun (WGS) entry which is preliminary data.</text>
</comment>
<dbReference type="Proteomes" id="UP000600365">
    <property type="component" value="Unassembled WGS sequence"/>
</dbReference>
<proteinExistence type="predicted"/>
<feature type="transmembrane region" description="Helical" evidence="10">
    <location>
        <begin position="75"/>
        <end position="94"/>
    </location>
</feature>
<evidence type="ECO:0000313" key="12">
    <source>
        <dbReference type="EMBL" id="GGN72643.1"/>
    </source>
</evidence>
<sequence length="410" mass="43670">MEDHPRVVDVMVIIQVWLLAALGSATSLKQPTGDQIPWWPGAILGGAGCVALWWRRSHPRTVVAVTAVLANTASAVGYLITPLLLAPLMLALYALAKYTDRRTSRIALVVVVALLVITAMTSDHYGHPWPLKTIGPAFWVLAPVAVGTATRLRGAYLEAAHARAEYAERTREEEARHRVDEERMRIARELHDVVAHHMALANALAGTAAHLARTRPDQVQRILDDLAGTTSSALRELKATVGLLRQVDDPDAPLEPAPGLGQLSDLTTAFAAAGLTVTVTTEGEEQPLSPGVDLTAYRIVQEALTNVAKHAAAKTARVRLAYTHDHLTITVSDDGDAPAPAAPSPSGGFGLMGMRERAQSVGGRLQAGHRPEGGFTVTTELPIRTGSRGSLAPAGPPVPLPPTSEEDRPR</sequence>
<dbReference type="InterPro" id="IPR011712">
    <property type="entry name" value="Sig_transdc_His_kin_sub3_dim/P"/>
</dbReference>
<feature type="region of interest" description="Disordered" evidence="9">
    <location>
        <begin position="364"/>
        <end position="410"/>
    </location>
</feature>
<keyword evidence="8" id="KW-0902">Two-component regulatory system</keyword>
<gene>
    <name evidence="12" type="ORF">GCM10011579_050030</name>
</gene>
<evidence type="ECO:0000256" key="4">
    <source>
        <dbReference type="ARBA" id="ARBA00022679"/>
    </source>
</evidence>
<comment type="catalytic activity">
    <reaction evidence="1">
        <text>ATP + protein L-histidine = ADP + protein N-phospho-L-histidine.</text>
        <dbReference type="EC" id="2.7.13.3"/>
    </reaction>
</comment>
<keyword evidence="13" id="KW-1185">Reference proteome</keyword>
<dbReference type="GO" id="GO:0016020">
    <property type="term" value="C:membrane"/>
    <property type="evidence" value="ECO:0007669"/>
    <property type="project" value="InterPro"/>
</dbReference>
<keyword evidence="4" id="KW-0808">Transferase</keyword>
<keyword evidence="5" id="KW-0547">Nucleotide-binding</keyword>
<dbReference type="InterPro" id="IPR003594">
    <property type="entry name" value="HATPase_dom"/>
</dbReference>
<dbReference type="PANTHER" id="PTHR24421">
    <property type="entry name" value="NITRATE/NITRITE SENSOR PROTEIN NARX-RELATED"/>
    <property type="match status" value="1"/>
</dbReference>
<dbReference type="InterPro" id="IPR050482">
    <property type="entry name" value="Sensor_HK_TwoCompSys"/>
</dbReference>
<accession>A0A917Y7S2</accession>
<evidence type="ECO:0000256" key="1">
    <source>
        <dbReference type="ARBA" id="ARBA00000085"/>
    </source>
</evidence>
<dbReference type="Gene3D" id="3.30.565.10">
    <property type="entry name" value="Histidine kinase-like ATPase, C-terminal domain"/>
    <property type="match status" value="1"/>
</dbReference>
<evidence type="ECO:0000256" key="2">
    <source>
        <dbReference type="ARBA" id="ARBA00012438"/>
    </source>
</evidence>